<accession>A0A084VKW1</accession>
<reference evidence="2" key="2">
    <citation type="submission" date="2020-05" db="UniProtKB">
        <authorList>
            <consortium name="EnsemblMetazoa"/>
        </authorList>
    </citation>
    <scope>IDENTIFICATION</scope>
</reference>
<dbReference type="EMBL" id="KE524956">
    <property type="protein sequence ID" value="KFB38605.1"/>
    <property type="molecule type" value="Genomic_DNA"/>
</dbReference>
<gene>
    <name evidence="1" type="ORF">ZHAS_00005982</name>
</gene>
<name>A0A084VKW1_ANOSI</name>
<dbReference type="EnsemblMetazoa" id="ASIC005982-RA">
    <property type="protein sequence ID" value="ASIC005982-PA"/>
    <property type="gene ID" value="ASIC005982"/>
</dbReference>
<evidence type="ECO:0000313" key="3">
    <source>
        <dbReference type="Proteomes" id="UP000030765"/>
    </source>
</evidence>
<dbReference type="VEuPathDB" id="VectorBase:ASIC005982"/>
<organism evidence="1">
    <name type="scientific">Anopheles sinensis</name>
    <name type="common">Mosquito</name>
    <dbReference type="NCBI Taxonomy" id="74873"/>
    <lineage>
        <taxon>Eukaryota</taxon>
        <taxon>Metazoa</taxon>
        <taxon>Ecdysozoa</taxon>
        <taxon>Arthropoda</taxon>
        <taxon>Hexapoda</taxon>
        <taxon>Insecta</taxon>
        <taxon>Pterygota</taxon>
        <taxon>Neoptera</taxon>
        <taxon>Endopterygota</taxon>
        <taxon>Diptera</taxon>
        <taxon>Nematocera</taxon>
        <taxon>Culicoidea</taxon>
        <taxon>Culicidae</taxon>
        <taxon>Anophelinae</taxon>
        <taxon>Anopheles</taxon>
    </lineage>
</organism>
<keyword evidence="3" id="KW-1185">Reference proteome</keyword>
<reference evidence="1 3" key="1">
    <citation type="journal article" date="2014" name="BMC Genomics">
        <title>Genome sequence of Anopheles sinensis provides insight into genetics basis of mosquito competence for malaria parasites.</title>
        <authorList>
            <person name="Zhou D."/>
            <person name="Zhang D."/>
            <person name="Ding G."/>
            <person name="Shi L."/>
            <person name="Hou Q."/>
            <person name="Ye Y."/>
            <person name="Xu Y."/>
            <person name="Zhou H."/>
            <person name="Xiong C."/>
            <person name="Li S."/>
            <person name="Yu J."/>
            <person name="Hong S."/>
            <person name="Yu X."/>
            <person name="Zou P."/>
            <person name="Chen C."/>
            <person name="Chang X."/>
            <person name="Wang W."/>
            <person name="Lv Y."/>
            <person name="Sun Y."/>
            <person name="Ma L."/>
            <person name="Shen B."/>
            <person name="Zhu C."/>
        </authorList>
    </citation>
    <scope>NUCLEOTIDE SEQUENCE [LARGE SCALE GENOMIC DNA]</scope>
</reference>
<evidence type="ECO:0000313" key="1">
    <source>
        <dbReference type="EMBL" id="KFB38605.1"/>
    </source>
</evidence>
<protein>
    <submittedName>
        <fullName evidence="1 2">Uncharacterized protein</fullName>
    </submittedName>
</protein>
<sequence>MRTPLNRTPVRCCCYDVPARKKPSIRNPTTVFHHSLHSGGRFAECCATLKLLNVPTFAGGMRTTVERIACKSLVVYPPPATAPASSHRHISTPGVHIGHNGVWPWRVAMKYCICGKSGRNRRLD</sequence>
<dbReference type="Proteomes" id="UP000030765">
    <property type="component" value="Unassembled WGS sequence"/>
</dbReference>
<evidence type="ECO:0000313" key="2">
    <source>
        <dbReference type="EnsemblMetazoa" id="ASIC005982-PA"/>
    </source>
</evidence>
<dbReference type="AlphaFoldDB" id="A0A084VKW1"/>
<dbReference type="EMBL" id="ATLV01014309">
    <property type="status" value="NOT_ANNOTATED_CDS"/>
    <property type="molecule type" value="Genomic_DNA"/>
</dbReference>
<proteinExistence type="predicted"/>